<dbReference type="EMBL" id="BRZA01000001">
    <property type="protein sequence ID" value="GLC87826.1"/>
    <property type="molecule type" value="Genomic_DNA"/>
</dbReference>
<gene>
    <name evidence="1" type="ORF">LYSBPC_09530</name>
</gene>
<keyword evidence="2" id="KW-1185">Reference proteome</keyword>
<dbReference type="RefSeq" id="WP_264987541.1">
    <property type="nucleotide sequence ID" value="NZ_BRZA01000001.1"/>
</dbReference>
<organism evidence="1 2">
    <name type="scientific">Lysinibacillus piscis</name>
    <dbReference type="NCBI Taxonomy" id="2518931"/>
    <lineage>
        <taxon>Bacteria</taxon>
        <taxon>Bacillati</taxon>
        <taxon>Bacillota</taxon>
        <taxon>Bacilli</taxon>
        <taxon>Bacillales</taxon>
        <taxon>Bacillaceae</taxon>
        <taxon>Lysinibacillus</taxon>
    </lineage>
</organism>
<evidence type="ECO:0000313" key="2">
    <source>
        <dbReference type="Proteomes" id="UP001065593"/>
    </source>
</evidence>
<reference evidence="1" key="1">
    <citation type="submission" date="2022-08" db="EMBL/GenBank/DDBJ databases">
        <title>Draft genome sequence of Lysinibacillus sp. strain KH24.</title>
        <authorList>
            <person name="Kanbe H."/>
            <person name="Itoh H."/>
        </authorList>
    </citation>
    <scope>NUCLEOTIDE SEQUENCE</scope>
    <source>
        <strain evidence="1">KH24</strain>
    </source>
</reference>
<sequence length="116" mass="13402">MEAIITETIKSYNQYMQKMPAGSMIISNLLREDRVTEALENIRNFTEGVIWLIEVDNLVTQNGMSSELNIDKINEYLNEINDGLTIQDYSLVADLFEYEISPFFENVQQISVQKQS</sequence>
<protein>
    <submittedName>
        <fullName evidence="1">Uncharacterized protein</fullName>
    </submittedName>
</protein>
<proteinExistence type="predicted"/>
<comment type="caution">
    <text evidence="1">The sequence shown here is derived from an EMBL/GenBank/DDBJ whole genome shotgun (WGS) entry which is preliminary data.</text>
</comment>
<dbReference type="Proteomes" id="UP001065593">
    <property type="component" value="Unassembled WGS sequence"/>
</dbReference>
<evidence type="ECO:0000313" key="1">
    <source>
        <dbReference type="EMBL" id="GLC87826.1"/>
    </source>
</evidence>
<accession>A0ABQ5NHJ0</accession>
<name>A0ABQ5NHJ0_9BACI</name>